<dbReference type="GO" id="GO:0003676">
    <property type="term" value="F:nucleic acid binding"/>
    <property type="evidence" value="ECO:0007669"/>
    <property type="project" value="InterPro"/>
</dbReference>
<evidence type="ECO:0000313" key="5">
    <source>
        <dbReference type="Proteomes" id="UP000734854"/>
    </source>
</evidence>
<dbReference type="InterPro" id="IPR038538">
    <property type="entry name" value="MTERF_sf"/>
</dbReference>
<evidence type="ECO:0000256" key="1">
    <source>
        <dbReference type="ARBA" id="ARBA00007692"/>
    </source>
</evidence>
<proteinExistence type="inferred from homology"/>
<dbReference type="EMBL" id="JACMSC010000011">
    <property type="protein sequence ID" value="KAG6499745.1"/>
    <property type="molecule type" value="Genomic_DNA"/>
</dbReference>
<gene>
    <name evidence="4" type="ORF">ZIOFF_039537</name>
</gene>
<keyword evidence="2" id="KW-0804">Transcription</keyword>
<keyword evidence="2" id="KW-0806">Transcription termination</keyword>
<dbReference type="Gene3D" id="1.25.70.10">
    <property type="entry name" value="Transcription termination factor 3, mitochondrial"/>
    <property type="match status" value="1"/>
</dbReference>
<keyword evidence="2" id="KW-0805">Transcription regulation</keyword>
<dbReference type="AlphaFoldDB" id="A0A8J5G1D0"/>
<organism evidence="4 5">
    <name type="scientific">Zingiber officinale</name>
    <name type="common">Ginger</name>
    <name type="synonym">Amomum zingiber</name>
    <dbReference type="NCBI Taxonomy" id="94328"/>
    <lineage>
        <taxon>Eukaryota</taxon>
        <taxon>Viridiplantae</taxon>
        <taxon>Streptophyta</taxon>
        <taxon>Embryophyta</taxon>
        <taxon>Tracheophyta</taxon>
        <taxon>Spermatophyta</taxon>
        <taxon>Magnoliopsida</taxon>
        <taxon>Liliopsida</taxon>
        <taxon>Zingiberales</taxon>
        <taxon>Zingiberaceae</taxon>
        <taxon>Zingiber</taxon>
    </lineage>
</organism>
<accession>A0A8J5G1D0</accession>
<comment type="caution">
    <text evidence="4">The sequence shown here is derived from an EMBL/GenBank/DDBJ whole genome shotgun (WGS) entry which is preliminary data.</text>
</comment>
<keyword evidence="3" id="KW-0809">Transit peptide</keyword>
<dbReference type="Pfam" id="PF02536">
    <property type="entry name" value="mTERF"/>
    <property type="match status" value="1"/>
</dbReference>
<name>A0A8J5G1D0_ZINOF</name>
<dbReference type="GO" id="GO:0006353">
    <property type="term" value="P:DNA-templated transcription termination"/>
    <property type="evidence" value="ECO:0007669"/>
    <property type="project" value="UniProtKB-KW"/>
</dbReference>
<protein>
    <submittedName>
        <fullName evidence="4">Uncharacterized protein</fullName>
    </submittedName>
</protein>
<sequence>MKRQLYFFLFCKTVHATRSPCPHDAALLFVVLPYSASATAVAAAASTIGKHMSMAQYLVDSCGFDQENATKALKLLKGIQSRQQPDSVLAFLENLLGSKDALVKLFKSDHWFLGYSIKKKIQPNLELLREFEWSTWECHRHRGCSIALFVVHPKKFKMLMEMFRSFEWSEGDCVAAFQKSPNLPARSLKTLQRSMEFLINEVGFASSYVATRPVPLQMSFERRLIPRHRILAALKSRGHCESDYKVATYMRVSETKFVEKYIIVYKDRYPDLSELYATLKHTNASDSVFQ</sequence>
<keyword evidence="5" id="KW-1185">Reference proteome</keyword>
<evidence type="ECO:0000256" key="2">
    <source>
        <dbReference type="ARBA" id="ARBA00022472"/>
    </source>
</evidence>
<comment type="similarity">
    <text evidence="1">Belongs to the mTERF family.</text>
</comment>
<dbReference type="PANTHER" id="PTHR13068">
    <property type="entry name" value="CGI-12 PROTEIN-RELATED"/>
    <property type="match status" value="1"/>
</dbReference>
<dbReference type="Proteomes" id="UP000734854">
    <property type="component" value="Unassembled WGS sequence"/>
</dbReference>
<dbReference type="PANTHER" id="PTHR13068:SF236">
    <property type="entry name" value="OS02G0749800 PROTEIN"/>
    <property type="match status" value="1"/>
</dbReference>
<evidence type="ECO:0000256" key="3">
    <source>
        <dbReference type="ARBA" id="ARBA00022946"/>
    </source>
</evidence>
<dbReference type="SMART" id="SM00733">
    <property type="entry name" value="Mterf"/>
    <property type="match status" value="3"/>
</dbReference>
<reference evidence="4 5" key="1">
    <citation type="submission" date="2020-08" db="EMBL/GenBank/DDBJ databases">
        <title>Plant Genome Project.</title>
        <authorList>
            <person name="Zhang R.-G."/>
        </authorList>
    </citation>
    <scope>NUCLEOTIDE SEQUENCE [LARGE SCALE GENOMIC DNA]</scope>
    <source>
        <tissue evidence="4">Rhizome</tissue>
    </source>
</reference>
<dbReference type="InterPro" id="IPR003690">
    <property type="entry name" value="MTERF"/>
</dbReference>
<evidence type="ECO:0000313" key="4">
    <source>
        <dbReference type="EMBL" id="KAG6499745.1"/>
    </source>
</evidence>